<keyword evidence="2" id="KW-1185">Reference proteome</keyword>
<gene>
    <name evidence="1" type="ORF">ACJ41P_10660</name>
</gene>
<reference evidence="1 2" key="1">
    <citation type="submission" date="2024-11" db="EMBL/GenBank/DDBJ databases">
        <title>Draft genome sequences of two bacteria associated to sugarcane roots in Colombia.</title>
        <authorList>
            <person name="Pardo-Diaz S."/>
            <person name="Masmela-Mendoza J."/>
            <person name="Delgadillo-Duran P."/>
            <person name="Bautista E.J."/>
            <person name="Rojas-Tapias D.F."/>
        </authorList>
    </citation>
    <scope>NUCLEOTIDE SEQUENCE [LARGE SCALE GENOMIC DNA]</scope>
    <source>
        <strain evidence="1 2">Ap18</strain>
    </source>
</reference>
<protein>
    <recommendedName>
        <fullName evidence="3">Methyl-accepting chemotaxis protein</fullName>
    </recommendedName>
</protein>
<dbReference type="RefSeq" id="WP_407824048.1">
    <property type="nucleotide sequence ID" value="NZ_JBJLSN010000011.1"/>
</dbReference>
<proteinExistence type="predicted"/>
<dbReference type="Proteomes" id="UP001628281">
    <property type="component" value="Unassembled WGS sequence"/>
</dbReference>
<evidence type="ECO:0000313" key="2">
    <source>
        <dbReference type="Proteomes" id="UP001628281"/>
    </source>
</evidence>
<accession>A0ABW8V8K0</accession>
<evidence type="ECO:0000313" key="1">
    <source>
        <dbReference type="EMBL" id="MFL7901585.1"/>
    </source>
</evidence>
<name>A0ABW8V8K0_9PROT</name>
<comment type="caution">
    <text evidence="1">The sequence shown here is derived from an EMBL/GenBank/DDBJ whole genome shotgun (WGS) entry which is preliminary data.</text>
</comment>
<sequence>MATGFRRLGNGDGATLTKDAVAKLHAARDGLEQAAAMAAAVLARGTAAELEGAEFGAQSGEGQAVHDEVNSLSDALATFMDDNAVLLARYNPGG</sequence>
<evidence type="ECO:0008006" key="3">
    <source>
        <dbReference type="Google" id="ProtNLM"/>
    </source>
</evidence>
<dbReference type="EMBL" id="JBJLSN010000011">
    <property type="protein sequence ID" value="MFL7901585.1"/>
    <property type="molecule type" value="Genomic_DNA"/>
</dbReference>
<organism evidence="1 2">
    <name type="scientific">Azospirillum argentinense</name>
    <dbReference type="NCBI Taxonomy" id="2970906"/>
    <lineage>
        <taxon>Bacteria</taxon>
        <taxon>Pseudomonadati</taxon>
        <taxon>Pseudomonadota</taxon>
        <taxon>Alphaproteobacteria</taxon>
        <taxon>Rhodospirillales</taxon>
        <taxon>Azospirillaceae</taxon>
        <taxon>Azospirillum</taxon>
    </lineage>
</organism>